<dbReference type="InterPro" id="IPR036611">
    <property type="entry name" value="Trigger_fac_ribosome-bd_sf"/>
</dbReference>
<dbReference type="Pfam" id="PF05697">
    <property type="entry name" value="Trigger_N"/>
    <property type="match status" value="1"/>
</dbReference>
<dbReference type="Gene3D" id="3.30.70.1050">
    <property type="entry name" value="Trigger factor ribosome-binding domain"/>
    <property type="match status" value="1"/>
</dbReference>
<dbReference type="Gene3D" id="1.10.3120.10">
    <property type="entry name" value="Trigger factor, C-terminal domain"/>
    <property type="match status" value="1"/>
</dbReference>
<evidence type="ECO:0000313" key="13">
    <source>
        <dbReference type="Proteomes" id="UP000468650"/>
    </source>
</evidence>
<keyword evidence="6" id="KW-0697">Rotamase</keyword>
<dbReference type="PANTHER" id="PTHR30560:SF3">
    <property type="entry name" value="TRIGGER FACTOR-LIKE PROTEIN TIG, CHLOROPLASTIC"/>
    <property type="match status" value="1"/>
</dbReference>
<dbReference type="InterPro" id="IPR037041">
    <property type="entry name" value="Trigger_fac_C_sf"/>
</dbReference>
<keyword evidence="7" id="KW-0143">Chaperone</keyword>
<keyword evidence="13" id="KW-1185">Reference proteome</keyword>
<evidence type="ECO:0000259" key="10">
    <source>
        <dbReference type="Pfam" id="PF05697"/>
    </source>
</evidence>
<evidence type="ECO:0000256" key="3">
    <source>
        <dbReference type="ARBA" id="ARBA00005464"/>
    </source>
</evidence>
<dbReference type="EMBL" id="WBVO01000002">
    <property type="protein sequence ID" value="KAB2814105.1"/>
    <property type="molecule type" value="Genomic_DNA"/>
</dbReference>
<sequence length="449" mass="51536">MNITKRQIDDLNAVVTIEVAPEDYADKVKQILEDYRRNAKIPGFRPGKVPAGMVKRQYGRAVTIDEVNKLLQNSIFEYIQKEELDILGNPLPVTKTDIDWEANAPIEFEFELGITPQFDLPINKKSKVPYYAIKVDDKAVDNEVEALTRRYGKMSEPETAELEDIAYGTFAQVDADGNIVEGGFNKEARFAFKELKTKKKQGEAMKLSAGDSMDIVPSKDFVADFNVTGILEVSADDLKKMDGVRFTLSNIYRIEPAEMNQELFDKVFGEGVVTSEEELRTKLSEEMAKMYVQETDNYFLNSVSDMLMDKVDFELPVAFLKKWMRTAGEKELSEQEVEDQWENTSKGLKWQLIENKLVKDNHLHVHKEELEDYAAGYVRQQMAQFGQQNIEDEQVKTIAQSLIQDEEQSRGMSDRILNQKMTAFFKENLKLDEKAVSYDEFVKLVNEQK</sequence>
<dbReference type="GO" id="GO:0015031">
    <property type="term" value="P:protein transport"/>
    <property type="evidence" value="ECO:0007669"/>
    <property type="project" value="InterPro"/>
</dbReference>
<dbReference type="GO" id="GO:0044183">
    <property type="term" value="F:protein folding chaperone"/>
    <property type="evidence" value="ECO:0007669"/>
    <property type="project" value="TreeGrafter"/>
</dbReference>
<dbReference type="InterPro" id="IPR005215">
    <property type="entry name" value="Trig_fac"/>
</dbReference>
<dbReference type="Pfam" id="PF05698">
    <property type="entry name" value="Trigger_C"/>
    <property type="match status" value="1"/>
</dbReference>
<dbReference type="AlphaFoldDB" id="A0A6N6RIF0"/>
<dbReference type="GO" id="GO:0003755">
    <property type="term" value="F:peptidyl-prolyl cis-trans isomerase activity"/>
    <property type="evidence" value="ECO:0007669"/>
    <property type="project" value="UniProtKB-KW"/>
</dbReference>
<evidence type="ECO:0000256" key="7">
    <source>
        <dbReference type="ARBA" id="ARBA00023186"/>
    </source>
</evidence>
<dbReference type="GO" id="GO:0005737">
    <property type="term" value="C:cytoplasm"/>
    <property type="evidence" value="ECO:0007669"/>
    <property type="project" value="UniProtKB-SubCell"/>
</dbReference>
<dbReference type="InterPro" id="IPR027304">
    <property type="entry name" value="Trigger_fact/SurA_dom_sf"/>
</dbReference>
<comment type="similarity">
    <text evidence="3">Belongs to the FKBP-type PPIase family. Tig subfamily.</text>
</comment>
<dbReference type="Proteomes" id="UP000468650">
    <property type="component" value="Unassembled WGS sequence"/>
</dbReference>
<feature type="domain" description="Trigger factor C-terminal" evidence="11">
    <location>
        <begin position="277"/>
        <end position="424"/>
    </location>
</feature>
<dbReference type="InterPro" id="IPR008881">
    <property type="entry name" value="Trigger_fac_ribosome-bd_bac"/>
</dbReference>
<dbReference type="NCBIfam" id="TIGR00115">
    <property type="entry name" value="tig"/>
    <property type="match status" value="1"/>
</dbReference>
<comment type="catalytic activity">
    <reaction evidence="1">
        <text>[protein]-peptidylproline (omega=180) = [protein]-peptidylproline (omega=0)</text>
        <dbReference type="Rhea" id="RHEA:16237"/>
        <dbReference type="Rhea" id="RHEA-COMP:10747"/>
        <dbReference type="Rhea" id="RHEA-COMP:10748"/>
        <dbReference type="ChEBI" id="CHEBI:83833"/>
        <dbReference type="ChEBI" id="CHEBI:83834"/>
        <dbReference type="EC" id="5.2.1.8"/>
    </reaction>
</comment>
<dbReference type="PIRSF" id="PIRSF003095">
    <property type="entry name" value="Trigger_factor"/>
    <property type="match status" value="1"/>
</dbReference>
<gene>
    <name evidence="12" type="primary">tig</name>
    <name evidence="12" type="ORF">F8C67_05330</name>
</gene>
<dbReference type="GO" id="GO:0043022">
    <property type="term" value="F:ribosome binding"/>
    <property type="evidence" value="ECO:0007669"/>
    <property type="project" value="TreeGrafter"/>
</dbReference>
<evidence type="ECO:0000256" key="9">
    <source>
        <dbReference type="ARBA" id="ARBA00029986"/>
    </source>
</evidence>
<dbReference type="RefSeq" id="WP_151666773.1">
    <property type="nucleotide sequence ID" value="NZ_WBVO01000002.1"/>
</dbReference>
<dbReference type="GO" id="GO:0043335">
    <property type="term" value="P:protein unfolding"/>
    <property type="evidence" value="ECO:0007669"/>
    <property type="project" value="TreeGrafter"/>
</dbReference>
<keyword evidence="8 12" id="KW-0413">Isomerase</keyword>
<dbReference type="SUPFAM" id="SSF102735">
    <property type="entry name" value="Trigger factor ribosome-binding domain"/>
    <property type="match status" value="1"/>
</dbReference>
<accession>A0A6N6RIF0</accession>
<feature type="domain" description="Trigger factor ribosome-binding bacterial" evidence="10">
    <location>
        <begin position="1"/>
        <end position="147"/>
    </location>
</feature>
<proteinExistence type="inferred from homology"/>
<organism evidence="12 13">
    <name type="scientific">Phaeocystidibacter luteus</name>
    <dbReference type="NCBI Taxonomy" id="911197"/>
    <lineage>
        <taxon>Bacteria</taxon>
        <taxon>Pseudomonadati</taxon>
        <taxon>Bacteroidota</taxon>
        <taxon>Flavobacteriia</taxon>
        <taxon>Flavobacteriales</taxon>
        <taxon>Phaeocystidibacteraceae</taxon>
        <taxon>Phaeocystidibacter</taxon>
    </lineage>
</organism>
<evidence type="ECO:0000256" key="6">
    <source>
        <dbReference type="ARBA" id="ARBA00023110"/>
    </source>
</evidence>
<dbReference type="OrthoDB" id="9767721at2"/>
<protein>
    <recommendedName>
        <fullName evidence="5">Trigger factor</fullName>
        <ecNumber evidence="4">5.2.1.8</ecNumber>
    </recommendedName>
    <alternativeName>
        <fullName evidence="9">PPIase</fullName>
    </alternativeName>
</protein>
<evidence type="ECO:0000256" key="5">
    <source>
        <dbReference type="ARBA" id="ARBA00016902"/>
    </source>
</evidence>
<name>A0A6N6RIF0_9FLAO</name>
<comment type="caution">
    <text evidence="12">The sequence shown here is derived from an EMBL/GenBank/DDBJ whole genome shotgun (WGS) entry which is preliminary data.</text>
</comment>
<dbReference type="GO" id="GO:0051083">
    <property type="term" value="P:'de novo' cotranslational protein folding"/>
    <property type="evidence" value="ECO:0007669"/>
    <property type="project" value="TreeGrafter"/>
</dbReference>
<evidence type="ECO:0000313" key="12">
    <source>
        <dbReference type="EMBL" id="KAB2814105.1"/>
    </source>
</evidence>
<evidence type="ECO:0000256" key="1">
    <source>
        <dbReference type="ARBA" id="ARBA00000971"/>
    </source>
</evidence>
<comment type="subcellular location">
    <subcellularLocation>
        <location evidence="2">Cytoplasm</location>
    </subcellularLocation>
</comment>
<evidence type="ECO:0000256" key="2">
    <source>
        <dbReference type="ARBA" id="ARBA00004496"/>
    </source>
</evidence>
<evidence type="ECO:0000256" key="4">
    <source>
        <dbReference type="ARBA" id="ARBA00013194"/>
    </source>
</evidence>
<reference evidence="12 13" key="1">
    <citation type="submission" date="2019-09" db="EMBL/GenBank/DDBJ databases">
        <title>Genomes of family Cryomorphaceae.</title>
        <authorList>
            <person name="Bowman J.P."/>
        </authorList>
    </citation>
    <scope>NUCLEOTIDE SEQUENCE [LARGE SCALE GENOMIC DNA]</scope>
    <source>
        <strain evidence="12 13">LMG 25704</strain>
    </source>
</reference>
<dbReference type="InterPro" id="IPR008880">
    <property type="entry name" value="Trigger_fac_C"/>
</dbReference>
<dbReference type="EC" id="5.2.1.8" evidence="4"/>
<evidence type="ECO:0000259" key="11">
    <source>
        <dbReference type="Pfam" id="PF05698"/>
    </source>
</evidence>
<evidence type="ECO:0000256" key="8">
    <source>
        <dbReference type="ARBA" id="ARBA00023235"/>
    </source>
</evidence>
<dbReference type="SUPFAM" id="SSF109998">
    <property type="entry name" value="Triger factor/SurA peptide-binding domain-like"/>
    <property type="match status" value="1"/>
</dbReference>
<dbReference type="PANTHER" id="PTHR30560">
    <property type="entry name" value="TRIGGER FACTOR CHAPERONE AND PEPTIDYL-PROLYL CIS/TRANS ISOMERASE"/>
    <property type="match status" value="1"/>
</dbReference>